<dbReference type="OrthoDB" id="440781at2759"/>
<dbReference type="GO" id="GO:0012506">
    <property type="term" value="C:vesicle membrane"/>
    <property type="evidence" value="ECO:0007669"/>
    <property type="project" value="TreeGrafter"/>
</dbReference>
<dbReference type="InterPro" id="IPR059238">
    <property type="entry name" value="UBX1_UBXN9"/>
</dbReference>
<organism evidence="3">
    <name type="scientific">Echinococcus granulosus</name>
    <name type="common">Hydatid tapeworm</name>
    <dbReference type="NCBI Taxonomy" id="6210"/>
    <lineage>
        <taxon>Eukaryota</taxon>
        <taxon>Metazoa</taxon>
        <taxon>Spiralia</taxon>
        <taxon>Lophotrochozoa</taxon>
        <taxon>Platyhelminthes</taxon>
        <taxon>Cestoda</taxon>
        <taxon>Eucestoda</taxon>
        <taxon>Cyclophyllidea</taxon>
        <taxon>Taeniidae</taxon>
        <taxon>Echinococcus</taxon>
        <taxon>Echinococcus granulosus group</taxon>
    </lineage>
</organism>
<dbReference type="GO" id="GO:0042593">
    <property type="term" value="P:glucose homeostasis"/>
    <property type="evidence" value="ECO:0007669"/>
    <property type="project" value="TreeGrafter"/>
</dbReference>
<dbReference type="WBParaSite" id="EgrG_001106000">
    <property type="protein sequence ID" value="EgrG_001106000"/>
    <property type="gene ID" value="EgrG_001106000"/>
</dbReference>
<dbReference type="SUPFAM" id="SSF54236">
    <property type="entry name" value="Ubiquitin-like"/>
    <property type="match status" value="2"/>
</dbReference>
<evidence type="ECO:0000313" key="4">
    <source>
        <dbReference type="Proteomes" id="UP000492820"/>
    </source>
</evidence>
<dbReference type="PANTHER" id="PTHR46467:SF1">
    <property type="entry name" value="TETHER CONTAINING UBX DOMAIN FOR GLUT4"/>
    <property type="match status" value="1"/>
</dbReference>
<dbReference type="Pfam" id="PF11470">
    <property type="entry name" value="TUG-UBL1"/>
    <property type="match status" value="1"/>
</dbReference>
<feature type="compositionally biased region" description="Low complexity" evidence="1">
    <location>
        <begin position="195"/>
        <end position="212"/>
    </location>
</feature>
<feature type="compositionally biased region" description="Low complexity" evidence="1">
    <location>
        <begin position="219"/>
        <end position="229"/>
    </location>
</feature>
<feature type="region of interest" description="Disordered" evidence="1">
    <location>
        <begin position="339"/>
        <end position="358"/>
    </location>
</feature>
<reference evidence="5" key="3">
    <citation type="submission" date="2020-10" db="UniProtKB">
        <authorList>
            <consortium name="WormBaseParasite"/>
        </authorList>
    </citation>
    <scope>IDENTIFICATION</scope>
</reference>
<dbReference type="InterPro" id="IPR021569">
    <property type="entry name" value="TUG-UBL1"/>
</dbReference>
<dbReference type="PANTHER" id="PTHR46467">
    <property type="entry name" value="TETHER CONTAINING UBX DOMAIN FOR GLUT4"/>
    <property type="match status" value="1"/>
</dbReference>
<dbReference type="InterPro" id="IPR029071">
    <property type="entry name" value="Ubiquitin-like_domsf"/>
</dbReference>
<protein>
    <submittedName>
        <fullName evidence="3 5">Alveolar soft part sarcoma chromosome</fullName>
    </submittedName>
</protein>
<dbReference type="CDD" id="cd16105">
    <property type="entry name" value="Ubl_ASPSCR1_like"/>
    <property type="match status" value="1"/>
</dbReference>
<dbReference type="EMBL" id="LK028581">
    <property type="protein sequence ID" value="CDS20405.1"/>
    <property type="molecule type" value="Genomic_DNA"/>
</dbReference>
<dbReference type="Gene3D" id="3.10.20.90">
    <property type="entry name" value="Phosphatidylinositol 3-kinase Catalytic Subunit, Chain A, domain 1"/>
    <property type="match status" value="2"/>
</dbReference>
<sequence>MSFLNIRYPTGHLEVFPVKAQAPLIKVFEAACAKRSLDPKAHKLVHKRRTVDLSLPFQYSGLTNRATLELVAYEEGEAMPIPSTSTVRIGIRLEDSHRVEWSGCSSSSIWSILETLASQDKRIAALLTPTADGLVPTVIYLQNQIGGEASLRDTTLDSLGIRGSALFQLHSGPPQPVKSVAKGSPHVPSLPAGASSPTTGTEQPSGSPSSPGKKPPHSPASQHSSPSASVAGTRQLTCEQHLSQGESTFMSPSGSSSGGAGTSDSSSPPAKKPPPPPASQHQSPPAPVAGTSQPPYKQHLPQGESASIIFPSGSGSTAGAGTSPTLEPFSIFTSASSRSLFDPDESAREHPKKSPTVGEMIGVSLEPDVATSSQQGAMREHIPKFKFPTETEGRNLLHPEEAGGSAEMTSGACEREEVLFRRQTSVSHDTESEELPDEYFQLTERELRLIISDLRKEAGTDVLLGERSVQRSARSALIENSPRCIIRFTWSDDICLQACFRPQEHVSALYDFIRERLANRDLSFQLFTTPPRVVLSNMDETLIQAHLVPMARVHMTSQNVSSRARDVLRADLLANMKSGAEAADISAKWVPKSPNA</sequence>
<name>A0A068WPK4_ECHGR</name>
<dbReference type="GO" id="GO:0005634">
    <property type="term" value="C:nucleus"/>
    <property type="evidence" value="ECO:0007669"/>
    <property type="project" value="TreeGrafter"/>
</dbReference>
<proteinExistence type="predicted"/>
<dbReference type="GO" id="GO:0005737">
    <property type="term" value="C:cytoplasm"/>
    <property type="evidence" value="ECO:0007669"/>
    <property type="project" value="TreeGrafter"/>
</dbReference>
<dbReference type="Pfam" id="PF00789">
    <property type="entry name" value="UBX"/>
    <property type="match status" value="1"/>
</dbReference>
<dbReference type="CDD" id="cd17075">
    <property type="entry name" value="UBX1_UBXN9"/>
    <property type="match status" value="1"/>
</dbReference>
<evidence type="ECO:0000259" key="2">
    <source>
        <dbReference type="PROSITE" id="PS50033"/>
    </source>
</evidence>
<dbReference type="CDD" id="cd16118">
    <property type="entry name" value="UBX2_UBXN9"/>
    <property type="match status" value="1"/>
</dbReference>
<evidence type="ECO:0000313" key="3">
    <source>
        <dbReference type="EMBL" id="CDS20405.1"/>
    </source>
</evidence>
<feature type="compositionally biased region" description="Low complexity" evidence="1">
    <location>
        <begin position="311"/>
        <end position="325"/>
    </location>
</feature>
<reference evidence="3" key="2">
    <citation type="submission" date="2014-06" db="EMBL/GenBank/DDBJ databases">
        <authorList>
            <person name="Aslett M."/>
        </authorList>
    </citation>
    <scope>NUCLEOTIDE SEQUENCE</scope>
</reference>
<feature type="domain" description="UBX" evidence="2">
    <location>
        <begin position="479"/>
        <end position="555"/>
    </location>
</feature>
<evidence type="ECO:0000313" key="5">
    <source>
        <dbReference type="WBParaSite" id="EgrG_001106000"/>
    </source>
</evidence>
<dbReference type="InterPro" id="IPR001012">
    <property type="entry name" value="UBX_dom"/>
</dbReference>
<dbReference type="PROSITE" id="PS50033">
    <property type="entry name" value="UBX"/>
    <property type="match status" value="1"/>
</dbReference>
<feature type="region of interest" description="Disordered" evidence="1">
    <location>
        <begin position="170"/>
        <end position="233"/>
    </location>
</feature>
<accession>A0A068WPK4</accession>
<dbReference type="Proteomes" id="UP000492820">
    <property type="component" value="Unassembled WGS sequence"/>
</dbReference>
<evidence type="ECO:0000256" key="1">
    <source>
        <dbReference type="SAM" id="MobiDB-lite"/>
    </source>
</evidence>
<dbReference type="GO" id="GO:0006886">
    <property type="term" value="P:intracellular protein transport"/>
    <property type="evidence" value="ECO:0007669"/>
    <property type="project" value="TreeGrafter"/>
</dbReference>
<dbReference type="AlphaFoldDB" id="A0A068WPK4"/>
<reference evidence="3 4" key="1">
    <citation type="journal article" date="2013" name="Nature">
        <title>The genomes of four tapeworm species reveal adaptations to parasitism.</title>
        <authorList>
            <person name="Tsai I.J."/>
            <person name="Zarowiecki M."/>
            <person name="Holroyd N."/>
            <person name="Garciarrubio A."/>
            <person name="Sanchez-Flores A."/>
            <person name="Brooks K.L."/>
            <person name="Tracey A."/>
            <person name="Bobes R.J."/>
            <person name="Fragoso G."/>
            <person name="Sciutto E."/>
            <person name="Aslett M."/>
            <person name="Beasley H."/>
            <person name="Bennett H.M."/>
            <person name="Cai J."/>
            <person name="Camicia F."/>
            <person name="Clark R."/>
            <person name="Cucher M."/>
            <person name="De Silva N."/>
            <person name="Day T.A."/>
            <person name="Deplazes P."/>
            <person name="Estrada K."/>
            <person name="Fernandez C."/>
            <person name="Holland P.W."/>
            <person name="Hou J."/>
            <person name="Hu S."/>
            <person name="Huckvale T."/>
            <person name="Hung S.S."/>
            <person name="Kamenetzky L."/>
            <person name="Keane J.A."/>
            <person name="Kiss F."/>
            <person name="Koziol U."/>
            <person name="Lambert O."/>
            <person name="Liu K."/>
            <person name="Luo X."/>
            <person name="Luo Y."/>
            <person name="Macchiaroli N."/>
            <person name="Nichol S."/>
            <person name="Paps J."/>
            <person name="Parkinson J."/>
            <person name="Pouchkina-Stantcheva N."/>
            <person name="Riddiford N."/>
            <person name="Rosenzvit M."/>
            <person name="Salinas G."/>
            <person name="Wasmuth J.D."/>
            <person name="Zamanian M."/>
            <person name="Zheng Y."/>
            <person name="Cai X."/>
            <person name="Soberon X."/>
            <person name="Olson P.D."/>
            <person name="Laclette J.P."/>
            <person name="Brehm K."/>
            <person name="Berriman M."/>
            <person name="Garciarrubio A."/>
            <person name="Bobes R.J."/>
            <person name="Fragoso G."/>
            <person name="Sanchez-Flores A."/>
            <person name="Estrada K."/>
            <person name="Cevallos M.A."/>
            <person name="Morett E."/>
            <person name="Gonzalez V."/>
            <person name="Portillo T."/>
            <person name="Ochoa-Leyva A."/>
            <person name="Jose M.V."/>
            <person name="Sciutto E."/>
            <person name="Landa A."/>
            <person name="Jimenez L."/>
            <person name="Valdes V."/>
            <person name="Carrero J.C."/>
            <person name="Larralde C."/>
            <person name="Morales-Montor J."/>
            <person name="Limon-Lason J."/>
            <person name="Soberon X."/>
            <person name="Laclette J.P."/>
        </authorList>
    </citation>
    <scope>NUCLEOTIDE SEQUENCE [LARGE SCALE GENOMIC DNA]</scope>
</reference>
<feature type="region of interest" description="Disordered" evidence="1">
    <location>
        <begin position="245"/>
        <end position="328"/>
    </location>
</feature>
<gene>
    <name evidence="5" type="primary">EGR_09639</name>
    <name evidence="3" type="ORF">EgrG_001106000</name>
</gene>